<accession>A0A1B1N1U3</accession>
<feature type="transmembrane region" description="Helical" evidence="1">
    <location>
        <begin position="410"/>
        <end position="431"/>
    </location>
</feature>
<protein>
    <recommendedName>
        <fullName evidence="4">DUF445 domain-containing protein</fullName>
    </recommendedName>
</protein>
<organism evidence="2 3">
    <name type="scientific">Paenibacillus yonginensis</name>
    <dbReference type="NCBI Taxonomy" id="1462996"/>
    <lineage>
        <taxon>Bacteria</taxon>
        <taxon>Bacillati</taxon>
        <taxon>Bacillota</taxon>
        <taxon>Bacilli</taxon>
        <taxon>Bacillales</taxon>
        <taxon>Paenibacillaceae</taxon>
        <taxon>Paenibacillus</taxon>
    </lineage>
</organism>
<dbReference type="PANTHER" id="PTHR38442:SF1">
    <property type="entry name" value="INNER MEMBRANE PROTEIN"/>
    <property type="match status" value="1"/>
</dbReference>
<keyword evidence="1" id="KW-1133">Transmembrane helix</keyword>
<dbReference type="EMBL" id="CP014167">
    <property type="protein sequence ID" value="ANS75400.1"/>
    <property type="molecule type" value="Genomic_DNA"/>
</dbReference>
<reference evidence="2 3" key="1">
    <citation type="submission" date="2016-01" db="EMBL/GenBank/DDBJ databases">
        <title>Complete Genome Sequence of Paenibacillus yonginensis DCY84, a novel Plant Growth-Promoting Bacteria with Elicitation of Induced Systemic Resistance.</title>
        <authorList>
            <person name="Kim Y.J."/>
            <person name="Yang D.C."/>
            <person name="Sukweenadhi J."/>
        </authorList>
    </citation>
    <scope>NUCLEOTIDE SEQUENCE [LARGE SCALE GENOMIC DNA]</scope>
    <source>
        <strain evidence="2 3">DCY84</strain>
    </source>
</reference>
<evidence type="ECO:0000256" key="1">
    <source>
        <dbReference type="SAM" id="Phobius"/>
    </source>
</evidence>
<proteinExistence type="predicted"/>
<evidence type="ECO:0008006" key="4">
    <source>
        <dbReference type="Google" id="ProtNLM"/>
    </source>
</evidence>
<dbReference type="InterPro" id="IPR007383">
    <property type="entry name" value="DUF445"/>
</dbReference>
<evidence type="ECO:0000313" key="2">
    <source>
        <dbReference type="EMBL" id="ANS75400.1"/>
    </source>
</evidence>
<keyword evidence="1" id="KW-0812">Transmembrane</keyword>
<sequence length="440" mass="49912">MSLLLLALLFIASLYCLYAYPGYGWPHLLLYVSEAGLVGALADLFAITALFRHPLGLKLLPHTAIIPKNRDKLVDGVVVMVEEQLLSKPVLKEKVQQYHLVNLAVSMVERGGSQKLLAEQIWSLVLAFAKQANIQGLAVKLDEQLRSSLQAADLSPYAGRGLRWLLDHTQFQNLLTQLVDLAAERLAHEGVKQQIKELLSKEKEQMLNTGGTFSKWLKKSLLEIAESSNAFNLDEAVGVLYDDLQRFMADLRSPEHELRKLTTEMLYKLASELENREELSDTLNTWKNELLDKISLLPSLTALLTHMRERLLGEQPLLATESAGNRGISPHQIKEFITRFVLGYWEWFKEDRELKDWLEGYVQQFVRNMIDTEHALVGQIVRTTLNDFTEERLTEFIESKVDTDLQRIRLNGALVGAALGAAFYVLLNGIYRPLLDWFGG</sequence>
<dbReference type="AlphaFoldDB" id="A0A1B1N1U3"/>
<dbReference type="STRING" id="1462996.AWM70_12925"/>
<name>A0A1B1N1U3_9BACL</name>
<dbReference type="Proteomes" id="UP000092573">
    <property type="component" value="Chromosome"/>
</dbReference>
<dbReference type="Pfam" id="PF04286">
    <property type="entry name" value="DUF445"/>
    <property type="match status" value="1"/>
</dbReference>
<keyword evidence="1" id="KW-0472">Membrane</keyword>
<dbReference type="PANTHER" id="PTHR38442">
    <property type="entry name" value="INNER MEMBRANE PROTEIN-RELATED"/>
    <property type="match status" value="1"/>
</dbReference>
<gene>
    <name evidence="2" type="ORF">AWM70_12925</name>
</gene>
<evidence type="ECO:0000313" key="3">
    <source>
        <dbReference type="Proteomes" id="UP000092573"/>
    </source>
</evidence>
<dbReference type="KEGG" id="pyg:AWM70_12925"/>
<keyword evidence="3" id="KW-1185">Reference proteome</keyword>
<dbReference type="GO" id="GO:0005886">
    <property type="term" value="C:plasma membrane"/>
    <property type="evidence" value="ECO:0007669"/>
    <property type="project" value="TreeGrafter"/>
</dbReference>
<feature type="transmembrane region" description="Helical" evidence="1">
    <location>
        <begin position="29"/>
        <end position="51"/>
    </location>
</feature>